<sequence length="1109" mass="122713">MLYLNLRGSGPKIGVPSYDTHQFSPLGLRHYFMVSILAGTLARLDRDAPHYKKDGYNDFNTFYMQAASGTKGGSSGSPVIDWQGRAVALNAGSKSSSASAFFLPLERVVRALRFLQKESETYVDKWKAVSIPRGTLQMTFLHKGFDETRRLGLRSETEQIVRHASPAGETGMLVVDSVVPGGPGYKHLEPGDVLVRVNGEVITQFLKLETLLDDSVNKNIELQIERGGTSKSLTLLVQDLHSITPDYFLEVSGAVIHPLSYQQARNFRFHCGLVYVAEPGYMLFRAGVPRHAIIKKFAGEEISCLDELISVLSKLSRGARVPLEYISYMDRHRRKSVLVTVDRHEWYAPPQIYTRDDSTGLWNAKPAFKLDSSFLSLGAKDVENLSRQSVSLTGEHACGGHVCGDNSQELVDGVTSMETNCEDPSECVSHHNASDGVVKKRKVDEDLSADGNVVADFSLNDSRETKLEKSSIIQDDMLMDYQGATAATANASVAERVIEPTLVMFEVHVPPSCMLDGVHSQHFFGTGVIIYHSQDMGLVAVDKNTVAISASDVMLSFAAFPVEIPGEVVFLHPVHNYALISYDPSALGPVGGSVVRAAELLPEPALRRGDSVYLVGLSRSLQATSRKSVVTNPCAALNIGSADSPRYRATNMEVIELDTDFGSTFSGVLTDEQGRVQAIWGSFSTQKKYKRRKMKTRKRREKTNFTQTSKGYLMLKFGCSTSEDHQFVRGIPIYAISQVLDKIISGANGSPLLINGVERPMPLVRILEVELYPTLLSKARSFGLSDDWIQALVKKDPVRRQVLRVKGCLAGSKAENLLEQGDMVLAINKEPVTCFRDIENACQALDKSDANDGKLHLTIFRQGQEVELFVGTDVRDGNGTARAINWCGCIVQDPHPAVRALGFLPEEGHGVYVARWCHGSPVHRYGLYALQWIVEINGKPTPNIDSFVKVTKDAPKWGRGHIRGWETANLEIPRYGYVPTASTCTHQLRAVLLLVLPEPRVRLEHLLERVGLLLMLACAAAVCWHIAQTAELSIRALHQHAEGLQSASGLRELEHGEFVRVRTIHLNGKPRVLTLKQDLHYWPTWELRFNPNSAMWHRNIIKGLNCSSV</sequence>
<dbReference type="SUPFAM" id="SSF50494">
    <property type="entry name" value="Trypsin-like serine proteases"/>
    <property type="match status" value="2"/>
</dbReference>
<feature type="domain" description="PDZ" evidence="6">
    <location>
        <begin position="138"/>
        <end position="202"/>
    </location>
</feature>
<evidence type="ECO:0000256" key="4">
    <source>
        <dbReference type="ARBA" id="ARBA00021524"/>
    </source>
</evidence>
<dbReference type="AlphaFoldDB" id="A0A445HGS3"/>
<keyword evidence="7" id="KW-0645">Protease</keyword>
<dbReference type="Proteomes" id="UP000289340">
    <property type="component" value="Chromosome 13"/>
</dbReference>
<dbReference type="SUPFAM" id="SSF50156">
    <property type="entry name" value="PDZ domain-like"/>
    <property type="match status" value="3"/>
</dbReference>
<evidence type="ECO:0000256" key="2">
    <source>
        <dbReference type="ARBA" id="ARBA00004123"/>
    </source>
</evidence>
<evidence type="ECO:0000259" key="6">
    <source>
        <dbReference type="PROSITE" id="PS50106"/>
    </source>
</evidence>
<protein>
    <recommendedName>
        <fullName evidence="3">Pro-apoptotic serine protease NMA111</fullName>
    </recommendedName>
    <alternativeName>
        <fullName evidence="4">Pro-apoptotic serine protease nma111</fullName>
    </alternativeName>
</protein>
<organism evidence="7 8">
    <name type="scientific">Glycine soja</name>
    <name type="common">Wild soybean</name>
    <dbReference type="NCBI Taxonomy" id="3848"/>
    <lineage>
        <taxon>Eukaryota</taxon>
        <taxon>Viridiplantae</taxon>
        <taxon>Streptophyta</taxon>
        <taxon>Embryophyta</taxon>
        <taxon>Tracheophyta</taxon>
        <taxon>Spermatophyta</taxon>
        <taxon>Magnoliopsida</taxon>
        <taxon>eudicotyledons</taxon>
        <taxon>Gunneridae</taxon>
        <taxon>Pentapetalae</taxon>
        <taxon>rosids</taxon>
        <taxon>fabids</taxon>
        <taxon>Fabales</taxon>
        <taxon>Fabaceae</taxon>
        <taxon>Papilionoideae</taxon>
        <taxon>50 kb inversion clade</taxon>
        <taxon>NPAAA clade</taxon>
        <taxon>indigoferoid/millettioid clade</taxon>
        <taxon>Phaseoleae</taxon>
        <taxon>Glycine</taxon>
        <taxon>Glycine subgen. Soja</taxon>
    </lineage>
</organism>
<dbReference type="CDD" id="cd06786">
    <property type="entry name" value="cpPDZ1_ScNma111-like"/>
    <property type="match status" value="1"/>
</dbReference>
<dbReference type="GO" id="GO:0008233">
    <property type="term" value="F:peptidase activity"/>
    <property type="evidence" value="ECO:0007669"/>
    <property type="project" value="UniProtKB-KW"/>
</dbReference>
<evidence type="ECO:0000256" key="3">
    <source>
        <dbReference type="ARBA" id="ARBA00020338"/>
    </source>
</evidence>
<dbReference type="InterPro" id="IPR009003">
    <property type="entry name" value="Peptidase_S1_PA"/>
</dbReference>
<dbReference type="GO" id="GO:0005634">
    <property type="term" value="C:nucleus"/>
    <property type="evidence" value="ECO:0007669"/>
    <property type="project" value="UniProtKB-SubCell"/>
</dbReference>
<dbReference type="GO" id="GO:0006508">
    <property type="term" value="P:proteolysis"/>
    <property type="evidence" value="ECO:0007669"/>
    <property type="project" value="UniProtKB-KW"/>
</dbReference>
<dbReference type="InterPro" id="IPR043504">
    <property type="entry name" value="Peptidase_S1_PA_chymotrypsin"/>
</dbReference>
<dbReference type="InterPro" id="IPR001478">
    <property type="entry name" value="PDZ"/>
</dbReference>
<proteinExistence type="predicted"/>
<evidence type="ECO:0000256" key="5">
    <source>
        <dbReference type="ARBA" id="ARBA00023242"/>
    </source>
</evidence>
<reference evidence="7 8" key="1">
    <citation type="submission" date="2018-09" db="EMBL/GenBank/DDBJ databases">
        <title>A high-quality reference genome of wild soybean provides a powerful tool to mine soybean genomes.</title>
        <authorList>
            <person name="Xie M."/>
            <person name="Chung C.Y.L."/>
            <person name="Li M.-W."/>
            <person name="Wong F.-L."/>
            <person name="Chan T.-F."/>
            <person name="Lam H.-M."/>
        </authorList>
    </citation>
    <scope>NUCLEOTIDE SEQUENCE [LARGE SCALE GENOMIC DNA]</scope>
    <source>
        <strain evidence="8">cv. W05</strain>
        <tissue evidence="7">Hypocotyl of etiolated seedlings</tissue>
    </source>
</reference>
<dbReference type="Pfam" id="PF17820">
    <property type="entry name" value="PDZ_6"/>
    <property type="match status" value="1"/>
</dbReference>
<dbReference type="PANTHER" id="PTHR46366">
    <property type="entry name" value="PRO-APOPTOTIC SERINE PROTEASE NMA111"/>
    <property type="match status" value="1"/>
</dbReference>
<dbReference type="InterPro" id="IPR025926">
    <property type="entry name" value="PDZ-like_dom"/>
</dbReference>
<dbReference type="InterPro" id="IPR036034">
    <property type="entry name" value="PDZ_sf"/>
</dbReference>
<keyword evidence="5" id="KW-0539">Nucleus</keyword>
<evidence type="ECO:0000313" key="8">
    <source>
        <dbReference type="Proteomes" id="UP000289340"/>
    </source>
</evidence>
<dbReference type="PROSITE" id="PS50106">
    <property type="entry name" value="PDZ"/>
    <property type="match status" value="1"/>
</dbReference>
<dbReference type="CDD" id="cd06787">
    <property type="entry name" value="cpPDZ_AthDEGP7-like"/>
    <property type="match status" value="1"/>
</dbReference>
<dbReference type="Gene3D" id="2.30.42.10">
    <property type="match status" value="3"/>
</dbReference>
<evidence type="ECO:0000313" key="7">
    <source>
        <dbReference type="EMBL" id="RZB72806.1"/>
    </source>
</evidence>
<accession>A0A445HGS3</accession>
<dbReference type="EMBL" id="QZWG01000013">
    <property type="protein sequence ID" value="RZB72806.1"/>
    <property type="molecule type" value="Genomic_DNA"/>
</dbReference>
<dbReference type="SMART" id="SM00228">
    <property type="entry name" value="PDZ"/>
    <property type="match status" value="2"/>
</dbReference>
<evidence type="ECO:0000256" key="1">
    <source>
        <dbReference type="ARBA" id="ARBA00002558"/>
    </source>
</evidence>
<dbReference type="Pfam" id="PF12812">
    <property type="entry name" value="PDZ_1"/>
    <property type="match status" value="2"/>
</dbReference>
<keyword evidence="7" id="KW-0378">Hydrolase</keyword>
<gene>
    <name evidence="7" type="ORF">D0Y65_036861</name>
</gene>
<dbReference type="Gene3D" id="2.40.10.10">
    <property type="entry name" value="Trypsin-like serine proteases"/>
    <property type="match status" value="1"/>
</dbReference>
<comment type="caution">
    <text evidence="7">The sequence shown here is derived from an EMBL/GenBank/DDBJ whole genome shotgun (WGS) entry which is preliminary data.</text>
</comment>
<comment type="function">
    <text evidence="1">Nuclear serine protease which mediates apoptosis.</text>
</comment>
<dbReference type="InterPro" id="IPR041489">
    <property type="entry name" value="PDZ_6"/>
</dbReference>
<name>A0A445HGS3_GLYSO</name>
<keyword evidence="8" id="KW-1185">Reference proteome</keyword>
<dbReference type="PANTHER" id="PTHR46366:SF1">
    <property type="entry name" value="PDZ DOMAIN-CONTAINING PROTEIN C1685.05"/>
    <property type="match status" value="1"/>
</dbReference>
<comment type="subcellular location">
    <subcellularLocation>
        <location evidence="2">Nucleus</location>
    </subcellularLocation>
</comment>